<feature type="domain" description="NAD-dependent epimerase/dehydratase" evidence="1">
    <location>
        <begin position="5"/>
        <end position="212"/>
    </location>
</feature>
<dbReference type="AlphaFoldDB" id="A0A212K1D3"/>
<reference evidence="2" key="1">
    <citation type="submission" date="2016-04" db="EMBL/GenBank/DDBJ databases">
        <authorList>
            <person name="Evans L.H."/>
            <person name="Alamgir A."/>
            <person name="Owens N."/>
            <person name="Weber N.D."/>
            <person name="Virtaneva K."/>
            <person name="Barbian K."/>
            <person name="Babar A."/>
            <person name="Rosenke K."/>
        </authorList>
    </citation>
    <scope>NUCLEOTIDE SEQUENCE</scope>
    <source>
        <strain evidence="2">86-2</strain>
    </source>
</reference>
<name>A0A212K1D3_9BACT</name>
<dbReference type="InterPro" id="IPR001509">
    <property type="entry name" value="Epimerase_deHydtase"/>
</dbReference>
<sequence>MALYTILGANGTIANALIPVLQREKVDIRLVSRNPKPVDGIETMKADMLKTDQVLHAISGSNVVILTVGLQYNSKVWASEWPVIMCNVIDACKATGAKLIFFDNAYMYGKTDGVITETSLYNAVSKKGRIRASIARMLEKKMQEGSLKAIIARAVDFYGPNVTDKSAPGVYVLSNLKKGKRAQWPINADVPRSFNYVPDAAEALWLLANKESAFGQIWHLPSALPALTGREFIKVVSQNMGGNGKVTVLPKWIFKIMGLFVPFIREAYELNYQDEYPFIFSSEKFEKAFDFTPTSYDKGIKQTSEWFMSSSK</sequence>
<gene>
    <name evidence="2" type="ORF">KL86DYS2_12797</name>
</gene>
<dbReference type="PANTHER" id="PTHR43245:SF13">
    <property type="entry name" value="UDP-D-APIOSE_UDP-D-XYLOSE SYNTHASE 2"/>
    <property type="match status" value="1"/>
</dbReference>
<dbReference type="SUPFAM" id="SSF51735">
    <property type="entry name" value="NAD(P)-binding Rossmann-fold domains"/>
    <property type="match status" value="1"/>
</dbReference>
<evidence type="ECO:0000313" key="2">
    <source>
        <dbReference type="EMBL" id="SBW05473.1"/>
    </source>
</evidence>
<dbReference type="InterPro" id="IPR050177">
    <property type="entry name" value="Lipid_A_modif_metabolic_enz"/>
</dbReference>
<dbReference type="PANTHER" id="PTHR43245">
    <property type="entry name" value="BIFUNCTIONAL POLYMYXIN RESISTANCE PROTEIN ARNA"/>
    <property type="match status" value="1"/>
</dbReference>
<proteinExistence type="predicted"/>
<accession>A0A212K1D3</accession>
<protein>
    <submittedName>
        <fullName evidence="2">Nucleoside-diphosphate-sugar epimerase</fullName>
    </submittedName>
</protein>
<dbReference type="RefSeq" id="WP_296950830.1">
    <property type="nucleotide sequence ID" value="NZ_LT599021.1"/>
</dbReference>
<dbReference type="EMBL" id="FLUL01000001">
    <property type="protein sequence ID" value="SBW05473.1"/>
    <property type="molecule type" value="Genomic_DNA"/>
</dbReference>
<evidence type="ECO:0000259" key="1">
    <source>
        <dbReference type="Pfam" id="PF01370"/>
    </source>
</evidence>
<organism evidence="2">
    <name type="scientific">uncultured Dysgonomonas sp</name>
    <dbReference type="NCBI Taxonomy" id="206096"/>
    <lineage>
        <taxon>Bacteria</taxon>
        <taxon>Pseudomonadati</taxon>
        <taxon>Bacteroidota</taxon>
        <taxon>Bacteroidia</taxon>
        <taxon>Bacteroidales</taxon>
        <taxon>Dysgonomonadaceae</taxon>
        <taxon>Dysgonomonas</taxon>
        <taxon>environmental samples</taxon>
    </lineage>
</organism>
<dbReference type="InterPro" id="IPR036291">
    <property type="entry name" value="NAD(P)-bd_dom_sf"/>
</dbReference>
<dbReference type="Gene3D" id="3.40.50.720">
    <property type="entry name" value="NAD(P)-binding Rossmann-like Domain"/>
    <property type="match status" value="1"/>
</dbReference>
<dbReference type="Pfam" id="PF01370">
    <property type="entry name" value="Epimerase"/>
    <property type="match status" value="1"/>
</dbReference>